<gene>
    <name evidence="1" type="ORF">SEV965_LOCUS34469</name>
</gene>
<proteinExistence type="predicted"/>
<dbReference type="Proteomes" id="UP000663889">
    <property type="component" value="Unassembled WGS sequence"/>
</dbReference>
<feature type="non-terminal residue" evidence="1">
    <location>
        <position position="1"/>
    </location>
</feature>
<reference evidence="1" key="1">
    <citation type="submission" date="2021-02" db="EMBL/GenBank/DDBJ databases">
        <authorList>
            <person name="Nowell W R."/>
        </authorList>
    </citation>
    <scope>NUCLEOTIDE SEQUENCE</scope>
</reference>
<sequence>VFYGFGFYGGTGPYINANYDNTGYNSVGLPWLPQTPNTTKMFQNIAPLNPYLVNMNNYNPNQPTQPYVVAQGSLSSNNPNLFPQNLTNYYTNVFNPNVNAQFLQNINPPLTHFHSNVQLPSGHAPIGTASIGIPVSVFE</sequence>
<dbReference type="EMBL" id="CAJNOU010005122">
    <property type="protein sequence ID" value="CAF1467268.1"/>
    <property type="molecule type" value="Genomic_DNA"/>
</dbReference>
<dbReference type="AlphaFoldDB" id="A0A815QSM3"/>
<evidence type="ECO:0000313" key="2">
    <source>
        <dbReference type="Proteomes" id="UP000663889"/>
    </source>
</evidence>
<comment type="caution">
    <text evidence="1">The sequence shown here is derived from an EMBL/GenBank/DDBJ whole genome shotgun (WGS) entry which is preliminary data.</text>
</comment>
<name>A0A815QSM3_9BILA</name>
<accession>A0A815QSM3</accession>
<evidence type="ECO:0000313" key="1">
    <source>
        <dbReference type="EMBL" id="CAF1467268.1"/>
    </source>
</evidence>
<protein>
    <submittedName>
        <fullName evidence="1">Uncharacterized protein</fullName>
    </submittedName>
</protein>
<organism evidence="1 2">
    <name type="scientific">Rotaria sordida</name>
    <dbReference type="NCBI Taxonomy" id="392033"/>
    <lineage>
        <taxon>Eukaryota</taxon>
        <taxon>Metazoa</taxon>
        <taxon>Spiralia</taxon>
        <taxon>Gnathifera</taxon>
        <taxon>Rotifera</taxon>
        <taxon>Eurotatoria</taxon>
        <taxon>Bdelloidea</taxon>
        <taxon>Philodinida</taxon>
        <taxon>Philodinidae</taxon>
        <taxon>Rotaria</taxon>
    </lineage>
</organism>